<dbReference type="PANTHER" id="PTHR23402:SF1">
    <property type="entry name" value="PYROGLUTAMYL-PEPTIDASE I"/>
    <property type="match status" value="1"/>
</dbReference>
<accession>A0A367QLK2</accession>
<dbReference type="Proteomes" id="UP000252107">
    <property type="component" value="Unassembled WGS sequence"/>
</dbReference>
<reference evidence="5" key="1">
    <citation type="submission" date="2016-04" db="EMBL/GenBank/DDBJ databases">
        <authorList>
            <person name="Tabuchi Yagui T.R."/>
        </authorList>
    </citation>
    <scope>NUCLEOTIDE SEQUENCE [LARGE SCALE GENOMIC DNA]</scope>
    <source>
        <strain evidence="5">NIES-26</strain>
    </source>
</reference>
<organism evidence="5 6">
    <name type="scientific">Nostoc minutum NIES-26</name>
    <dbReference type="NCBI Taxonomy" id="1844469"/>
    <lineage>
        <taxon>Bacteria</taxon>
        <taxon>Bacillati</taxon>
        <taxon>Cyanobacteriota</taxon>
        <taxon>Cyanophyceae</taxon>
        <taxon>Nostocales</taxon>
        <taxon>Nostocaceae</taxon>
        <taxon>Nostoc</taxon>
    </lineage>
</organism>
<comment type="similarity">
    <text evidence="1">Belongs to the peptidase C15 family.</text>
</comment>
<evidence type="ECO:0000256" key="1">
    <source>
        <dbReference type="ARBA" id="ARBA00006641"/>
    </source>
</evidence>
<dbReference type="PANTHER" id="PTHR23402">
    <property type="entry name" value="PROTEASE FAMILY C15 PYROGLUTAMYL-PEPTIDASE I-RELATED"/>
    <property type="match status" value="1"/>
</dbReference>
<dbReference type="InterPro" id="IPR036440">
    <property type="entry name" value="Peptidase_C15-like_sf"/>
</dbReference>
<keyword evidence="2" id="KW-0645">Protease</keyword>
<keyword evidence="3" id="KW-0378">Hydrolase</keyword>
<dbReference type="Gene3D" id="3.40.630.20">
    <property type="entry name" value="Peptidase C15, pyroglutamyl peptidase I-like"/>
    <property type="match status" value="2"/>
</dbReference>
<keyword evidence="4" id="KW-0788">Thiol protease</keyword>
<dbReference type="GO" id="GO:0008234">
    <property type="term" value="F:cysteine-type peptidase activity"/>
    <property type="evidence" value="ECO:0007669"/>
    <property type="project" value="UniProtKB-KW"/>
</dbReference>
<protein>
    <submittedName>
        <fullName evidence="5">Peptidase C15</fullName>
    </submittedName>
</protein>
<keyword evidence="6" id="KW-1185">Reference proteome</keyword>
<dbReference type="EMBL" id="LXQD01000317">
    <property type="protein sequence ID" value="RCJ24660.1"/>
    <property type="molecule type" value="Genomic_DNA"/>
</dbReference>
<gene>
    <name evidence="5" type="ORF">A6770_03075</name>
</gene>
<evidence type="ECO:0000313" key="5">
    <source>
        <dbReference type="EMBL" id="RCJ24660.1"/>
    </source>
</evidence>
<evidence type="ECO:0000256" key="2">
    <source>
        <dbReference type="ARBA" id="ARBA00022670"/>
    </source>
</evidence>
<evidence type="ECO:0000256" key="3">
    <source>
        <dbReference type="ARBA" id="ARBA00022801"/>
    </source>
</evidence>
<name>A0A367QLK2_9NOSO</name>
<evidence type="ECO:0000313" key="6">
    <source>
        <dbReference type="Proteomes" id="UP000252107"/>
    </source>
</evidence>
<dbReference type="AlphaFoldDB" id="A0A367QLK2"/>
<evidence type="ECO:0000256" key="4">
    <source>
        <dbReference type="ARBA" id="ARBA00022807"/>
    </source>
</evidence>
<dbReference type="GO" id="GO:0006508">
    <property type="term" value="P:proteolysis"/>
    <property type="evidence" value="ECO:0007669"/>
    <property type="project" value="UniProtKB-KW"/>
</dbReference>
<sequence>MKKRILLTSFDTWLSDQQSNSSDDLLLEVTKVDSLPHDLNFLRLLPVDVQLASSQVIQKITEFQPDYIICCGMAERRTQLSIEVVASCKESVLQTTVDLEQLILGAKAIDISHDCGKFVCEGLYYSVLNYLLQNQLTACCIFVHVPVLTSENLAVTIADFVLIINRLALS</sequence>
<dbReference type="InterPro" id="IPR016125">
    <property type="entry name" value="Peptidase_C15-like"/>
</dbReference>
<proteinExistence type="inferred from homology"/>
<comment type="caution">
    <text evidence="5">The sequence shown here is derived from an EMBL/GenBank/DDBJ whole genome shotgun (WGS) entry which is preliminary data.</text>
</comment>
<dbReference type="SUPFAM" id="SSF53182">
    <property type="entry name" value="Pyrrolidone carboxyl peptidase (pyroglutamate aminopeptidase)"/>
    <property type="match status" value="1"/>
</dbReference>